<dbReference type="AlphaFoldDB" id="A0A285TPR8"/>
<gene>
    <name evidence="2" type="ORF">SAMN05421512_1144</name>
</gene>
<keyword evidence="3" id="KW-1185">Reference proteome</keyword>
<evidence type="ECO:0000256" key="1">
    <source>
        <dbReference type="SAM" id="Phobius"/>
    </source>
</evidence>
<sequence length="32" mass="3264">MNIISSSHVARRADLVAAGALLFAAALNILLA</sequence>
<proteinExistence type="predicted"/>
<name>A0A285TPR8_9HYPH</name>
<feature type="transmembrane region" description="Helical" evidence="1">
    <location>
        <begin position="12"/>
        <end position="31"/>
    </location>
</feature>
<accession>A0A285TPR8</accession>
<evidence type="ECO:0000313" key="3">
    <source>
        <dbReference type="Proteomes" id="UP000219331"/>
    </source>
</evidence>
<organism evidence="2 3">
    <name type="scientific">Stappia indica</name>
    <dbReference type="NCBI Taxonomy" id="538381"/>
    <lineage>
        <taxon>Bacteria</taxon>
        <taxon>Pseudomonadati</taxon>
        <taxon>Pseudomonadota</taxon>
        <taxon>Alphaproteobacteria</taxon>
        <taxon>Hyphomicrobiales</taxon>
        <taxon>Stappiaceae</taxon>
        <taxon>Stappia</taxon>
    </lineage>
</organism>
<evidence type="ECO:0000313" key="2">
    <source>
        <dbReference type="EMBL" id="SOC25175.1"/>
    </source>
</evidence>
<keyword evidence="1" id="KW-0472">Membrane</keyword>
<reference evidence="2 3" key="1">
    <citation type="submission" date="2017-08" db="EMBL/GenBank/DDBJ databases">
        <authorList>
            <person name="de Groot N.N."/>
        </authorList>
    </citation>
    <scope>NUCLEOTIDE SEQUENCE [LARGE SCALE GENOMIC DNA]</scope>
    <source>
        <strain evidence="2 3">USBA 352</strain>
    </source>
</reference>
<keyword evidence="1" id="KW-0812">Transmembrane</keyword>
<dbReference type="Proteomes" id="UP000219331">
    <property type="component" value="Unassembled WGS sequence"/>
</dbReference>
<keyword evidence="1" id="KW-1133">Transmembrane helix</keyword>
<dbReference type="EMBL" id="OBML01000014">
    <property type="protein sequence ID" value="SOC25175.1"/>
    <property type="molecule type" value="Genomic_DNA"/>
</dbReference>
<protein>
    <submittedName>
        <fullName evidence="2">Uncharacterized protein</fullName>
    </submittedName>
</protein>